<comment type="cofactor">
    <cofactor evidence="1 6">
        <name>FAD</name>
        <dbReference type="ChEBI" id="CHEBI:57692"/>
    </cofactor>
</comment>
<sequence>MPVTLSEDQADLARAIGEFCHRELGSKERRDELTENGTNPHSQEIYRKMAGLGWLGIAVPEEYGGAGSGMRELLVFLEETSYGQAPISGFATTIITAAAIEKFGSEAQKRELLGGVCRGDVLSISMSEPEAGSDVGGLTCRATRTDSGWRIDGQKTWCSNAHIATHILLVARTSTEGGKHDGLTMFVVPADAAGLTVRGIDTMGGKEVNDLYFDGCELPADAVVGTEGQGWKQLMAGLNLERMILAGLMLGLSRRAFDDTVAYIRERTQFGRPVGSFQAMRHRVADNATELAATRLLVHDTARVIDEAEPGALFPREASMAKLKATELAKHLSLEGMQMLGGYGYATEYGMERLLRQSVVSTVYGGTSEIQRDIIGKTYGL</sequence>
<dbReference type="InterPro" id="IPR009100">
    <property type="entry name" value="AcylCoA_DH/oxidase_NM_dom_sf"/>
</dbReference>
<dbReference type="Pfam" id="PF02770">
    <property type="entry name" value="Acyl-CoA_dh_M"/>
    <property type="match status" value="1"/>
</dbReference>
<dbReference type="InterPro" id="IPR013786">
    <property type="entry name" value="AcylCoA_DH/ox_N"/>
</dbReference>
<feature type="domain" description="Acyl-CoA dehydrogenase/oxidase C-terminal" evidence="7">
    <location>
        <begin position="228"/>
        <end position="378"/>
    </location>
</feature>
<reference evidence="10 11" key="1">
    <citation type="submission" date="2016-10" db="EMBL/GenBank/DDBJ databases">
        <authorList>
            <person name="de Groot N.N."/>
        </authorList>
    </citation>
    <scope>NUCLEOTIDE SEQUENCE [LARGE SCALE GENOMIC DNA]</scope>
    <source>
        <strain evidence="10 11">CGMCC 4.1877</strain>
    </source>
</reference>
<keyword evidence="4 6" id="KW-0274">FAD</keyword>
<protein>
    <submittedName>
        <fullName evidence="10">Acyl-CoA dehydrogenase</fullName>
    </submittedName>
</protein>
<dbReference type="Pfam" id="PF02771">
    <property type="entry name" value="Acyl-CoA_dh_N"/>
    <property type="match status" value="1"/>
</dbReference>
<evidence type="ECO:0000256" key="6">
    <source>
        <dbReference type="RuleBase" id="RU362125"/>
    </source>
</evidence>
<dbReference type="AlphaFoldDB" id="A0A1I5DPX1"/>
<dbReference type="OrthoDB" id="3205875at2"/>
<dbReference type="Pfam" id="PF00441">
    <property type="entry name" value="Acyl-CoA_dh_1"/>
    <property type="match status" value="1"/>
</dbReference>
<dbReference type="InterPro" id="IPR009075">
    <property type="entry name" value="AcylCo_DH/oxidase_C"/>
</dbReference>
<dbReference type="Gene3D" id="1.10.540.10">
    <property type="entry name" value="Acyl-CoA dehydrogenase/oxidase, N-terminal domain"/>
    <property type="match status" value="1"/>
</dbReference>
<dbReference type="FunFam" id="2.40.110.10:FF:000002">
    <property type="entry name" value="Acyl-CoA dehydrogenase fadE12"/>
    <property type="match status" value="1"/>
</dbReference>
<dbReference type="InterPro" id="IPR006091">
    <property type="entry name" value="Acyl-CoA_Oxase/DH_mid-dom"/>
</dbReference>
<evidence type="ECO:0000256" key="3">
    <source>
        <dbReference type="ARBA" id="ARBA00022630"/>
    </source>
</evidence>
<dbReference type="PIRSF" id="PIRSF016578">
    <property type="entry name" value="HsaA"/>
    <property type="match status" value="1"/>
</dbReference>
<dbReference type="InterPro" id="IPR046373">
    <property type="entry name" value="Acyl-CoA_Oxase/DH_mid-dom_sf"/>
</dbReference>
<dbReference type="GO" id="GO:0050660">
    <property type="term" value="F:flavin adenine dinucleotide binding"/>
    <property type="evidence" value="ECO:0007669"/>
    <property type="project" value="InterPro"/>
</dbReference>
<evidence type="ECO:0000313" key="11">
    <source>
        <dbReference type="Proteomes" id="UP000199614"/>
    </source>
</evidence>
<dbReference type="SUPFAM" id="SSF56645">
    <property type="entry name" value="Acyl-CoA dehydrogenase NM domain-like"/>
    <property type="match status" value="1"/>
</dbReference>
<evidence type="ECO:0000256" key="5">
    <source>
        <dbReference type="ARBA" id="ARBA00023002"/>
    </source>
</evidence>
<evidence type="ECO:0000259" key="8">
    <source>
        <dbReference type="Pfam" id="PF02770"/>
    </source>
</evidence>
<dbReference type="STRING" id="260086.SAMN05216207_10275"/>
<dbReference type="InterPro" id="IPR036250">
    <property type="entry name" value="AcylCo_DH-like_C"/>
</dbReference>
<dbReference type="Gene3D" id="2.40.110.10">
    <property type="entry name" value="Butyryl-CoA Dehydrogenase, subunit A, domain 2"/>
    <property type="match status" value="1"/>
</dbReference>
<keyword evidence="5 6" id="KW-0560">Oxidoreductase</keyword>
<keyword evidence="11" id="KW-1185">Reference proteome</keyword>
<evidence type="ECO:0000259" key="9">
    <source>
        <dbReference type="Pfam" id="PF02771"/>
    </source>
</evidence>
<evidence type="ECO:0000313" key="10">
    <source>
        <dbReference type="EMBL" id="SFO00831.1"/>
    </source>
</evidence>
<comment type="similarity">
    <text evidence="2 6">Belongs to the acyl-CoA dehydrogenase family.</text>
</comment>
<evidence type="ECO:0000259" key="7">
    <source>
        <dbReference type="Pfam" id="PF00441"/>
    </source>
</evidence>
<evidence type="ECO:0000256" key="4">
    <source>
        <dbReference type="ARBA" id="ARBA00022827"/>
    </source>
</evidence>
<accession>A0A1I5DPX1</accession>
<dbReference type="SUPFAM" id="SSF47203">
    <property type="entry name" value="Acyl-CoA dehydrogenase C-terminal domain-like"/>
    <property type="match status" value="1"/>
</dbReference>
<name>A0A1I5DPX1_PSUAM</name>
<dbReference type="RefSeq" id="WP_093348930.1">
    <property type="nucleotide sequence ID" value="NZ_FOUY01000027.1"/>
</dbReference>
<gene>
    <name evidence="10" type="ORF">SAMN05216207_10275</name>
</gene>
<dbReference type="EMBL" id="FOUY01000027">
    <property type="protein sequence ID" value="SFO00831.1"/>
    <property type="molecule type" value="Genomic_DNA"/>
</dbReference>
<proteinExistence type="inferred from homology"/>
<feature type="domain" description="Acyl-CoA oxidase/dehydrogenase middle" evidence="8">
    <location>
        <begin position="124"/>
        <end position="215"/>
    </location>
</feature>
<organism evidence="10 11">
    <name type="scientific">Pseudonocardia ammonioxydans</name>
    <dbReference type="NCBI Taxonomy" id="260086"/>
    <lineage>
        <taxon>Bacteria</taxon>
        <taxon>Bacillati</taxon>
        <taxon>Actinomycetota</taxon>
        <taxon>Actinomycetes</taxon>
        <taxon>Pseudonocardiales</taxon>
        <taxon>Pseudonocardiaceae</taxon>
        <taxon>Pseudonocardia</taxon>
    </lineage>
</organism>
<dbReference type="PANTHER" id="PTHR43884:SF20">
    <property type="entry name" value="ACYL-COA DEHYDROGENASE FADE28"/>
    <property type="match status" value="1"/>
</dbReference>
<evidence type="ECO:0000256" key="2">
    <source>
        <dbReference type="ARBA" id="ARBA00009347"/>
    </source>
</evidence>
<dbReference type="PANTHER" id="PTHR43884">
    <property type="entry name" value="ACYL-COA DEHYDROGENASE"/>
    <property type="match status" value="1"/>
</dbReference>
<dbReference type="InterPro" id="IPR037069">
    <property type="entry name" value="AcylCoA_DH/ox_N_sf"/>
</dbReference>
<evidence type="ECO:0000256" key="1">
    <source>
        <dbReference type="ARBA" id="ARBA00001974"/>
    </source>
</evidence>
<dbReference type="FunFam" id="1.20.140.10:FF:000001">
    <property type="entry name" value="Acyl-CoA dehydrogenase"/>
    <property type="match status" value="1"/>
</dbReference>
<dbReference type="GO" id="GO:0003995">
    <property type="term" value="F:acyl-CoA dehydrogenase activity"/>
    <property type="evidence" value="ECO:0007669"/>
    <property type="project" value="TreeGrafter"/>
</dbReference>
<feature type="domain" description="Acyl-CoA dehydrogenase/oxidase N-terminal" evidence="9">
    <location>
        <begin position="6"/>
        <end position="120"/>
    </location>
</feature>
<dbReference type="Proteomes" id="UP000199614">
    <property type="component" value="Unassembled WGS sequence"/>
</dbReference>
<keyword evidence="3 6" id="KW-0285">Flavoprotein</keyword>
<dbReference type="Gene3D" id="1.20.140.10">
    <property type="entry name" value="Butyryl-CoA Dehydrogenase, subunit A, domain 3"/>
    <property type="match status" value="1"/>
</dbReference>